<evidence type="ECO:0000256" key="1">
    <source>
        <dbReference type="SAM" id="MobiDB-lite"/>
    </source>
</evidence>
<accession>A0ABR2KT36</accession>
<evidence type="ECO:0008006" key="4">
    <source>
        <dbReference type="Google" id="ProtNLM"/>
    </source>
</evidence>
<feature type="compositionally biased region" description="Low complexity" evidence="1">
    <location>
        <begin position="663"/>
        <end position="685"/>
    </location>
</feature>
<protein>
    <recommendedName>
        <fullName evidence="4">SOSS complex subunit A homolog</fullName>
    </recommendedName>
</protein>
<proteinExistence type="predicted"/>
<evidence type="ECO:0000313" key="3">
    <source>
        <dbReference type="Proteomes" id="UP001470230"/>
    </source>
</evidence>
<dbReference type="EMBL" id="JAPFFF010000003">
    <property type="protein sequence ID" value="KAK8893946.1"/>
    <property type="molecule type" value="Genomic_DNA"/>
</dbReference>
<gene>
    <name evidence="2" type="ORF">M9Y10_022375</name>
</gene>
<sequence length="1075" mass="124884">MESGIKGKFINFRRIGFEFRRIDKNNSPIITAALVINQSLINQSAKLDEIIKSREYQNLLRLSVIFYRRFESDPISHFNNLITLVNWSSGVHLGEYVFIQIILAIPNISISGEQIRSVCKMFPTLFEPIFISRIYSNAKLLFPDCTPELQSNQLVNADYLKKCGADDYLIEQFLTLTFSPSFDFFRQICESQRYQILLGLLSLRPEFFLTIENICRSDLFEVISQIMSSGNQTFLNIFFSNYQKIPSSIIKCVCNIINASILNQYAKDLDKQRFQNLFNFLFQNEVTEMIQDGITFNDNFVPCLHDLYQRNPDLVFKIFKKTNNQVLNSTIGSIVTSFYDNLYAMPFPLIDAVLSKPEFALEIQKGYPHFFSFVLNRYPSCAMAISEIIKKMQRKCTPPEDHFYPPNEKGSGRPPPKFKRSFVQSMIQKPNDYNNNRNYSADQFDDDDVEEFQMKNSGDNGIIEASPIDNLNQLLKLIYEINEEAYCRCILPKSNSVLNLLLNFVPTPQNRIPDSLSGMSNPPDVAQTSKHHINYKNNLNQNINTNRNRTPNPPDNNNNDNDKYRLNSSNDSNENNKNNTNSRYRPKNSSNNNNNENIIRSNILIDKDKNTRRPINISINDKKIKRTVSDPNRDKVIQDQPQPISILINKSSSQDISLKESKQSQPQPNNENDNNNNNDQNVNSEDANSETPNKTDDNSDFIINPSHLHFPSHNFFTVCEQNVIIPQEDLTIFFNDFIYYIVDDSRWMSAISQSPLLFYQFTKVLFRKEELSKYNLPITINFANYMYSAFLSNREKFVAFTEFLLNNQFFVRIDNFPLFLKIKLLSLISNFLGNRIEPCINLFMLIVKDYRCLIALDTVSKNNFLNALIRNNLDDPNCHRAFIMAYDNHYDLIEPFNYIDSILKNKDAVATTLSYDESYFEKWYNLVIRNQSNPVMQIVNNSMRGGENSLDHFAVLELFRTVMINALSYPKFQNDLDFLSLLCQFLNPRSSIYNINPNNNEGPEGNRPIHSFPLNISKEALKIVIRNKRENPQTEKTEKYNLIYNVFITYYQNEIFRAIPIPQSFIEDTQTVAPR</sequence>
<evidence type="ECO:0000313" key="2">
    <source>
        <dbReference type="EMBL" id="KAK8893946.1"/>
    </source>
</evidence>
<name>A0ABR2KT36_9EUKA</name>
<feature type="region of interest" description="Disordered" evidence="1">
    <location>
        <begin position="653"/>
        <end position="700"/>
    </location>
</feature>
<keyword evidence="3" id="KW-1185">Reference proteome</keyword>
<feature type="compositionally biased region" description="Low complexity" evidence="1">
    <location>
        <begin position="566"/>
        <end position="596"/>
    </location>
</feature>
<feature type="compositionally biased region" description="Low complexity" evidence="1">
    <location>
        <begin position="541"/>
        <end position="559"/>
    </location>
</feature>
<reference evidence="2 3" key="1">
    <citation type="submission" date="2024-04" db="EMBL/GenBank/DDBJ databases">
        <title>Tritrichomonas musculus Genome.</title>
        <authorList>
            <person name="Alves-Ferreira E."/>
            <person name="Grigg M."/>
            <person name="Lorenzi H."/>
            <person name="Galac M."/>
        </authorList>
    </citation>
    <scope>NUCLEOTIDE SEQUENCE [LARGE SCALE GENOMIC DNA]</scope>
    <source>
        <strain evidence="2 3">EAF2021</strain>
    </source>
</reference>
<feature type="region of interest" description="Disordered" evidence="1">
    <location>
        <begin position="541"/>
        <end position="596"/>
    </location>
</feature>
<dbReference type="Proteomes" id="UP001470230">
    <property type="component" value="Unassembled WGS sequence"/>
</dbReference>
<organism evidence="2 3">
    <name type="scientific">Tritrichomonas musculus</name>
    <dbReference type="NCBI Taxonomy" id="1915356"/>
    <lineage>
        <taxon>Eukaryota</taxon>
        <taxon>Metamonada</taxon>
        <taxon>Parabasalia</taxon>
        <taxon>Tritrichomonadida</taxon>
        <taxon>Tritrichomonadidae</taxon>
        <taxon>Tritrichomonas</taxon>
    </lineage>
</organism>
<comment type="caution">
    <text evidence="2">The sequence shown here is derived from an EMBL/GenBank/DDBJ whole genome shotgun (WGS) entry which is preliminary data.</text>
</comment>